<name>A0A1D8ASD0_9BACT</name>
<dbReference type="STRING" id="1838286.Verru16b_00855"/>
<keyword evidence="5 6" id="KW-0472">Membrane</keyword>
<gene>
    <name evidence="8" type="ORF">Verru16b_00855</name>
</gene>
<dbReference type="RefSeq" id="WP_237023464.1">
    <property type="nucleotide sequence ID" value="NZ_CP016094.1"/>
</dbReference>
<dbReference type="AlphaFoldDB" id="A0A1D8ASD0"/>
<dbReference type="Proteomes" id="UP000095228">
    <property type="component" value="Chromosome"/>
</dbReference>
<evidence type="ECO:0000313" key="9">
    <source>
        <dbReference type="Proteomes" id="UP000095228"/>
    </source>
</evidence>
<evidence type="ECO:0000256" key="5">
    <source>
        <dbReference type="ARBA" id="ARBA00023136"/>
    </source>
</evidence>
<protein>
    <recommendedName>
        <fullName evidence="10">DUF423 domain-containing protein</fullName>
    </recommendedName>
</protein>
<evidence type="ECO:0000256" key="4">
    <source>
        <dbReference type="ARBA" id="ARBA00022989"/>
    </source>
</evidence>
<dbReference type="PANTHER" id="PTHR43461:SF1">
    <property type="entry name" value="TRANSMEMBRANE PROTEIN 256"/>
    <property type="match status" value="1"/>
</dbReference>
<feature type="chain" id="PRO_5009105036" description="DUF423 domain-containing protein" evidence="7">
    <location>
        <begin position="25"/>
        <end position="127"/>
    </location>
</feature>
<comment type="subcellular location">
    <subcellularLocation>
        <location evidence="1">Membrane</location>
        <topology evidence="1">Multi-pass membrane protein</topology>
    </subcellularLocation>
</comment>
<evidence type="ECO:0000256" key="6">
    <source>
        <dbReference type="SAM" id="Phobius"/>
    </source>
</evidence>
<keyword evidence="7" id="KW-0732">Signal</keyword>
<feature type="transmembrane region" description="Helical" evidence="6">
    <location>
        <begin position="73"/>
        <end position="92"/>
    </location>
</feature>
<evidence type="ECO:0000256" key="7">
    <source>
        <dbReference type="SAM" id="SignalP"/>
    </source>
</evidence>
<dbReference type="GO" id="GO:0016020">
    <property type="term" value="C:membrane"/>
    <property type="evidence" value="ECO:0007669"/>
    <property type="project" value="UniProtKB-SubCell"/>
</dbReference>
<feature type="transmembrane region" description="Helical" evidence="6">
    <location>
        <begin position="48"/>
        <end position="66"/>
    </location>
</feature>
<feature type="signal peptide" evidence="7">
    <location>
        <begin position="1"/>
        <end position="24"/>
    </location>
</feature>
<evidence type="ECO:0000256" key="2">
    <source>
        <dbReference type="ARBA" id="ARBA00009694"/>
    </source>
</evidence>
<dbReference type="InterPro" id="IPR006696">
    <property type="entry name" value="DUF423"/>
</dbReference>
<organism evidence="8 9">
    <name type="scientific">Lacunisphaera limnophila</name>
    <dbReference type="NCBI Taxonomy" id="1838286"/>
    <lineage>
        <taxon>Bacteria</taxon>
        <taxon>Pseudomonadati</taxon>
        <taxon>Verrucomicrobiota</taxon>
        <taxon>Opitutia</taxon>
        <taxon>Opitutales</taxon>
        <taxon>Opitutaceae</taxon>
        <taxon>Lacunisphaera</taxon>
    </lineage>
</organism>
<dbReference type="EMBL" id="CP016094">
    <property type="protein sequence ID" value="AOS43797.1"/>
    <property type="molecule type" value="Genomic_DNA"/>
</dbReference>
<reference evidence="8 9" key="1">
    <citation type="submission" date="2016-06" db="EMBL/GenBank/DDBJ databases">
        <title>Three novel species with peptidoglycan cell walls form the new genus Lacunisphaera gen. nov. in the family Opitutaceae of the verrucomicrobial subdivision 4.</title>
        <authorList>
            <person name="Rast P."/>
            <person name="Gloeckner I."/>
            <person name="Jogler M."/>
            <person name="Boedeker C."/>
            <person name="Jeske O."/>
            <person name="Wiegand S."/>
            <person name="Reinhardt R."/>
            <person name="Schumann P."/>
            <person name="Rohde M."/>
            <person name="Spring S."/>
            <person name="Gloeckner F.O."/>
            <person name="Jogler C."/>
        </authorList>
    </citation>
    <scope>NUCLEOTIDE SEQUENCE [LARGE SCALE GENOMIC DNA]</scope>
    <source>
        <strain evidence="8 9">IG16b</strain>
    </source>
</reference>
<accession>A0A1D8ASD0</accession>
<comment type="similarity">
    <text evidence="2">Belongs to the UPF0382 family.</text>
</comment>
<keyword evidence="9" id="KW-1185">Reference proteome</keyword>
<evidence type="ECO:0000256" key="1">
    <source>
        <dbReference type="ARBA" id="ARBA00004141"/>
    </source>
</evidence>
<dbReference type="KEGG" id="obg:Verru16b_00855"/>
<dbReference type="Pfam" id="PF04241">
    <property type="entry name" value="DUF423"/>
    <property type="match status" value="1"/>
</dbReference>
<proteinExistence type="inferred from homology"/>
<feature type="transmembrane region" description="Helical" evidence="6">
    <location>
        <begin position="98"/>
        <end position="122"/>
    </location>
</feature>
<keyword evidence="3 6" id="KW-0812">Transmembrane</keyword>
<evidence type="ECO:0000256" key="3">
    <source>
        <dbReference type="ARBA" id="ARBA00022692"/>
    </source>
</evidence>
<sequence length="127" mass="13267">MMKTSGQKLLVAAALLGFTGVALGAFGAHGLKQTLEATGQLKNWEKAVFYQLVHAVALLALTGRPLPALGKIGGCWIFGVACFSGSLYWIALGGPIKGLWPVTPLGGLALLAGWAMLAWSAFRQKDA</sequence>
<dbReference type="PANTHER" id="PTHR43461">
    <property type="entry name" value="TRANSMEMBRANE PROTEIN 256"/>
    <property type="match status" value="1"/>
</dbReference>
<evidence type="ECO:0000313" key="8">
    <source>
        <dbReference type="EMBL" id="AOS43797.1"/>
    </source>
</evidence>
<evidence type="ECO:0008006" key="10">
    <source>
        <dbReference type="Google" id="ProtNLM"/>
    </source>
</evidence>
<dbReference type="PATRIC" id="fig|1838286.3.peg.859"/>
<keyword evidence="4 6" id="KW-1133">Transmembrane helix</keyword>